<dbReference type="PROSITE" id="PS00059">
    <property type="entry name" value="ADH_ZINC"/>
    <property type="match status" value="1"/>
</dbReference>
<dbReference type="CDD" id="cd05283">
    <property type="entry name" value="CAD1"/>
    <property type="match status" value="1"/>
</dbReference>
<comment type="cofactor">
    <cofactor evidence="1 5">
        <name>Zn(2+)</name>
        <dbReference type="ChEBI" id="CHEBI:29105"/>
    </cofactor>
</comment>
<dbReference type="InterPro" id="IPR013154">
    <property type="entry name" value="ADH-like_N"/>
</dbReference>
<evidence type="ECO:0000256" key="5">
    <source>
        <dbReference type="RuleBase" id="RU361277"/>
    </source>
</evidence>
<dbReference type="PANTHER" id="PTHR42683">
    <property type="entry name" value="ALDEHYDE REDUCTASE"/>
    <property type="match status" value="1"/>
</dbReference>
<evidence type="ECO:0000313" key="8">
    <source>
        <dbReference type="Proteomes" id="UP001642464"/>
    </source>
</evidence>
<dbReference type="InterPro" id="IPR036291">
    <property type="entry name" value="NAD(P)-bd_dom_sf"/>
</dbReference>
<dbReference type="InterPro" id="IPR002328">
    <property type="entry name" value="ADH_Zn_CS"/>
</dbReference>
<dbReference type="Proteomes" id="UP001642464">
    <property type="component" value="Unassembled WGS sequence"/>
</dbReference>
<dbReference type="InterPro" id="IPR011032">
    <property type="entry name" value="GroES-like_sf"/>
</dbReference>
<dbReference type="SUPFAM" id="SSF50129">
    <property type="entry name" value="GroES-like"/>
    <property type="match status" value="1"/>
</dbReference>
<dbReference type="InterPro" id="IPR020843">
    <property type="entry name" value="ER"/>
</dbReference>
<feature type="domain" description="Enoyl reductase (ER)" evidence="6">
    <location>
        <begin position="14"/>
        <end position="349"/>
    </location>
</feature>
<dbReference type="EMBL" id="CAXAMM010038738">
    <property type="protein sequence ID" value="CAK9080537.1"/>
    <property type="molecule type" value="Genomic_DNA"/>
</dbReference>
<evidence type="ECO:0000259" key="6">
    <source>
        <dbReference type="SMART" id="SM00829"/>
    </source>
</evidence>
<keyword evidence="4" id="KW-0560">Oxidoreductase</keyword>
<dbReference type="Gene3D" id="3.90.180.10">
    <property type="entry name" value="Medium-chain alcohol dehydrogenases, catalytic domain"/>
    <property type="match status" value="1"/>
</dbReference>
<keyword evidence="8" id="KW-1185">Reference proteome</keyword>
<protein>
    <submittedName>
        <fullName evidence="7">NADP-dependent alcohol dehydrogenase C 2 (Ms-ADHC 2)</fullName>
    </submittedName>
</protein>
<comment type="similarity">
    <text evidence="5">Belongs to the zinc-containing alcohol dehydrogenase family.</text>
</comment>
<dbReference type="Gene3D" id="3.40.50.720">
    <property type="entry name" value="NAD(P)-binding Rossmann-like Domain"/>
    <property type="match status" value="1"/>
</dbReference>
<keyword evidence="2 5" id="KW-0479">Metal-binding</keyword>
<evidence type="ECO:0000256" key="2">
    <source>
        <dbReference type="ARBA" id="ARBA00022723"/>
    </source>
</evidence>
<evidence type="ECO:0000256" key="1">
    <source>
        <dbReference type="ARBA" id="ARBA00001947"/>
    </source>
</evidence>
<evidence type="ECO:0000256" key="3">
    <source>
        <dbReference type="ARBA" id="ARBA00022833"/>
    </source>
</evidence>
<comment type="caution">
    <text evidence="7">The sequence shown here is derived from an EMBL/GenBank/DDBJ whole genome shotgun (WGS) entry which is preliminary data.</text>
</comment>
<dbReference type="InterPro" id="IPR013149">
    <property type="entry name" value="ADH-like_C"/>
</dbReference>
<name>A0ABP0PYM3_9DINO</name>
<accession>A0ABP0PYM3</accession>
<dbReference type="Pfam" id="PF00107">
    <property type="entry name" value="ADH_zinc_N"/>
    <property type="match status" value="1"/>
</dbReference>
<dbReference type="SUPFAM" id="SSF51735">
    <property type="entry name" value="NAD(P)-binding Rossmann-fold domains"/>
    <property type="match status" value="1"/>
</dbReference>
<evidence type="ECO:0000313" key="7">
    <source>
        <dbReference type="EMBL" id="CAK9080537.1"/>
    </source>
</evidence>
<gene>
    <name evidence="7" type="ORF">SCF082_LOCUS38379</name>
</gene>
<evidence type="ECO:0000256" key="4">
    <source>
        <dbReference type="ARBA" id="ARBA00023002"/>
    </source>
</evidence>
<dbReference type="InterPro" id="IPR047109">
    <property type="entry name" value="CAD-like"/>
</dbReference>
<dbReference type="SMART" id="SM00829">
    <property type="entry name" value="PKS_ER"/>
    <property type="match status" value="1"/>
</dbReference>
<dbReference type="Pfam" id="PF08240">
    <property type="entry name" value="ADH_N"/>
    <property type="match status" value="1"/>
</dbReference>
<keyword evidence="3 5" id="KW-0862">Zinc</keyword>
<proteinExistence type="inferred from homology"/>
<sequence length="357" mass="38510">MVTKVKAVGPLEKGGKLEVHEIERREPGEDDVAIEITHCGICHSDLHTAHGDWGATKDMYPMVTGHEIVGIVKQVGKSVTKFKAGDRVGVGCMVDSCRDCASCRSGDEQYCDSGFTATYGSKRRYKSDFVGKYTNGGYSTDIVVDQDFVLNVPDNMELAEAAPLLCAGITTYSPLVHFNLRANQRLAVAGLGGLGHMAVKFGLAMGAHVTVLSRGTAKKEDALKMGAHDYIDVKDAAAVKAAANSFDLLVDTIAAQHDVMSYLGMVKPSGTMVLLGVPPAPYQVAAGSLVMSRKSLAGCLIGGVRETQEMLDFCVRHDIHCDIEMTTVDKLSEAWERTKKGDVRFRFVLDMDSLRTA</sequence>
<organism evidence="7 8">
    <name type="scientific">Durusdinium trenchii</name>
    <dbReference type="NCBI Taxonomy" id="1381693"/>
    <lineage>
        <taxon>Eukaryota</taxon>
        <taxon>Sar</taxon>
        <taxon>Alveolata</taxon>
        <taxon>Dinophyceae</taxon>
        <taxon>Suessiales</taxon>
        <taxon>Symbiodiniaceae</taxon>
        <taxon>Durusdinium</taxon>
    </lineage>
</organism>
<reference evidence="7 8" key="1">
    <citation type="submission" date="2024-02" db="EMBL/GenBank/DDBJ databases">
        <authorList>
            <person name="Chen Y."/>
            <person name="Shah S."/>
            <person name="Dougan E. K."/>
            <person name="Thang M."/>
            <person name="Chan C."/>
        </authorList>
    </citation>
    <scope>NUCLEOTIDE SEQUENCE [LARGE SCALE GENOMIC DNA]</scope>
</reference>